<dbReference type="CDD" id="cd01630">
    <property type="entry name" value="HAD_KDO-like"/>
    <property type="match status" value="1"/>
</dbReference>
<dbReference type="GO" id="GO:0019143">
    <property type="term" value="F:3-deoxy-manno-octulosonate-8-phosphatase activity"/>
    <property type="evidence" value="ECO:0007669"/>
    <property type="project" value="UniProtKB-EC"/>
</dbReference>
<dbReference type="Gene3D" id="3.40.50.1000">
    <property type="entry name" value="HAD superfamily/HAD-like"/>
    <property type="match status" value="1"/>
</dbReference>
<evidence type="ECO:0000256" key="7">
    <source>
        <dbReference type="ARBA" id="ARBA00022723"/>
    </source>
</evidence>
<evidence type="ECO:0000256" key="4">
    <source>
        <dbReference type="ARBA" id="ARBA00011881"/>
    </source>
</evidence>
<sequence length="171" mass="18786">MLEQAKKVRVMIFDVDGVMTDGRLYYTDAGEELKAFHSLDGHGLKMLQQSGVQLAIITGRTSTLLTHRTKNLGIDLVYQGAHDKLATFEQLLLDTGVTAQECGYMGDDVIDLPIMRRVPFAVAVPNSPTIVRQHAHYITGSQGGSGAVREVCDLIMQSQNTYDAAMAPYLR</sequence>
<reference evidence="13 14" key="1">
    <citation type="submission" date="2020-05" db="EMBL/GenBank/DDBJ databases">
        <title>Complete genome sequence of Deefgea sp. D17.</title>
        <authorList>
            <person name="Bae J.-W."/>
            <person name="Han J.E."/>
        </authorList>
    </citation>
    <scope>NUCLEOTIDE SEQUENCE [LARGE SCALE GENOMIC DNA]</scope>
    <source>
        <strain evidence="13 14">D17</strain>
    </source>
</reference>
<dbReference type="FunFam" id="3.40.50.1000:FF:000029">
    <property type="entry name" value="3-deoxy-D-manno-octulosonate 8-phosphate phosphatase KdsC"/>
    <property type="match status" value="1"/>
</dbReference>
<dbReference type="PANTHER" id="PTHR21485:SF6">
    <property type="entry name" value="N-ACYLNEURAMINATE CYTIDYLYLTRANSFERASE-RELATED"/>
    <property type="match status" value="1"/>
</dbReference>
<dbReference type="EMBL" id="CP054143">
    <property type="protein sequence ID" value="QKJ65543.1"/>
    <property type="molecule type" value="Genomic_DNA"/>
</dbReference>
<dbReference type="RefSeq" id="WP_173532053.1">
    <property type="nucleotide sequence ID" value="NZ_CP054143.1"/>
</dbReference>
<dbReference type="KEGG" id="dee:HQN60_01645"/>
<dbReference type="SFLD" id="SFLDG01136">
    <property type="entry name" value="C1.6:_Phosphoserine_Phosphatas"/>
    <property type="match status" value="1"/>
</dbReference>
<keyword evidence="10" id="KW-0448">Lipopolysaccharide biosynthesis</keyword>
<name>A0A6M8SKC7_9NEIS</name>
<feature type="binding site" evidence="12">
    <location>
        <position position="107"/>
    </location>
    <ligand>
        <name>Mg(2+)</name>
        <dbReference type="ChEBI" id="CHEBI:18420"/>
    </ligand>
</feature>
<comment type="cofactor">
    <cofactor evidence="2 12">
        <name>Mg(2+)</name>
        <dbReference type="ChEBI" id="CHEBI:18420"/>
    </cofactor>
</comment>
<evidence type="ECO:0000313" key="13">
    <source>
        <dbReference type="EMBL" id="QKJ65543.1"/>
    </source>
</evidence>
<keyword evidence="14" id="KW-1185">Reference proteome</keyword>
<dbReference type="SFLD" id="SFLDS00003">
    <property type="entry name" value="Haloacid_Dehalogenase"/>
    <property type="match status" value="1"/>
</dbReference>
<dbReference type="PIRSF" id="PIRSF006118">
    <property type="entry name" value="KDO8-P_Ptase"/>
    <property type="match status" value="1"/>
</dbReference>
<evidence type="ECO:0000256" key="5">
    <source>
        <dbReference type="ARBA" id="ARBA00013066"/>
    </source>
</evidence>
<dbReference type="InterPro" id="IPR010023">
    <property type="entry name" value="KdsC_fam"/>
</dbReference>
<dbReference type="InterPro" id="IPR023214">
    <property type="entry name" value="HAD_sf"/>
</dbReference>
<protein>
    <recommendedName>
        <fullName evidence="6">3-deoxy-D-manno-octulosonate 8-phosphate phosphatase KdsC</fullName>
        <ecNumber evidence="5">3.1.3.45</ecNumber>
    </recommendedName>
    <alternativeName>
        <fullName evidence="11">KDO 8-P phosphatase</fullName>
    </alternativeName>
</protein>
<dbReference type="SUPFAM" id="SSF56784">
    <property type="entry name" value="HAD-like"/>
    <property type="match status" value="1"/>
</dbReference>
<accession>A0A6M8SKC7</accession>
<dbReference type="Proteomes" id="UP000504844">
    <property type="component" value="Chromosome"/>
</dbReference>
<evidence type="ECO:0000256" key="12">
    <source>
        <dbReference type="PIRSR" id="PIRSR006118-2"/>
    </source>
</evidence>
<dbReference type="EC" id="3.1.3.45" evidence="5"/>
<dbReference type="GO" id="GO:0008781">
    <property type="term" value="F:N-acylneuraminate cytidylyltransferase activity"/>
    <property type="evidence" value="ECO:0007669"/>
    <property type="project" value="TreeGrafter"/>
</dbReference>
<dbReference type="InterPro" id="IPR050793">
    <property type="entry name" value="CMP-NeuNAc_synthase"/>
</dbReference>
<evidence type="ECO:0000313" key="14">
    <source>
        <dbReference type="Proteomes" id="UP000504844"/>
    </source>
</evidence>
<organism evidence="13 14">
    <name type="scientific">Deefgea piscis</name>
    <dbReference type="NCBI Taxonomy" id="2739061"/>
    <lineage>
        <taxon>Bacteria</taxon>
        <taxon>Pseudomonadati</taxon>
        <taxon>Pseudomonadota</taxon>
        <taxon>Betaproteobacteria</taxon>
        <taxon>Neisseriales</taxon>
        <taxon>Chitinibacteraceae</taxon>
        <taxon>Deefgea</taxon>
    </lineage>
</organism>
<evidence type="ECO:0000256" key="9">
    <source>
        <dbReference type="ARBA" id="ARBA00022842"/>
    </source>
</evidence>
<evidence type="ECO:0000256" key="1">
    <source>
        <dbReference type="ARBA" id="ARBA00000898"/>
    </source>
</evidence>
<feature type="binding site" evidence="12">
    <location>
        <position position="16"/>
    </location>
    <ligand>
        <name>substrate</name>
    </ligand>
</feature>
<dbReference type="NCBIfam" id="TIGR01670">
    <property type="entry name" value="KdsC-phosphatas"/>
    <property type="match status" value="1"/>
</dbReference>
<feature type="binding site" evidence="12">
    <location>
        <position position="14"/>
    </location>
    <ligand>
        <name>Mg(2+)</name>
        <dbReference type="ChEBI" id="CHEBI:18420"/>
    </ligand>
</feature>
<evidence type="ECO:0000256" key="6">
    <source>
        <dbReference type="ARBA" id="ARBA00020092"/>
    </source>
</evidence>
<evidence type="ECO:0000256" key="11">
    <source>
        <dbReference type="ARBA" id="ARBA00031051"/>
    </source>
</evidence>
<accession>A0A8G1GX06</accession>
<dbReference type="Pfam" id="PF08282">
    <property type="entry name" value="Hydrolase_3"/>
    <property type="match status" value="1"/>
</dbReference>
<dbReference type="PANTHER" id="PTHR21485">
    <property type="entry name" value="HAD SUPERFAMILY MEMBERS CMAS AND KDSC"/>
    <property type="match status" value="1"/>
</dbReference>
<dbReference type="AlphaFoldDB" id="A0A6M8SKC7"/>
<evidence type="ECO:0000256" key="8">
    <source>
        <dbReference type="ARBA" id="ARBA00022801"/>
    </source>
</evidence>
<dbReference type="SFLD" id="SFLDG01138">
    <property type="entry name" value="C1.6.2:_Deoxy-d-mannose-octulo"/>
    <property type="match status" value="1"/>
</dbReference>
<dbReference type="InterPro" id="IPR036412">
    <property type="entry name" value="HAD-like_sf"/>
</dbReference>
<gene>
    <name evidence="13" type="ORF">HQN60_01645</name>
</gene>
<comment type="catalytic activity">
    <reaction evidence="1">
        <text>3-deoxy-alpha-D-manno-2-octulosonate-8-phosphate + H2O = 3-deoxy-alpha-D-manno-oct-2-ulosonate + phosphate</text>
        <dbReference type="Rhea" id="RHEA:11500"/>
        <dbReference type="ChEBI" id="CHEBI:15377"/>
        <dbReference type="ChEBI" id="CHEBI:43474"/>
        <dbReference type="ChEBI" id="CHEBI:85985"/>
        <dbReference type="ChEBI" id="CHEBI:85986"/>
        <dbReference type="EC" id="3.1.3.45"/>
    </reaction>
</comment>
<dbReference type="GO" id="GO:0046872">
    <property type="term" value="F:metal ion binding"/>
    <property type="evidence" value="ECO:0007669"/>
    <property type="project" value="UniProtKB-KW"/>
</dbReference>
<keyword evidence="8 13" id="KW-0378">Hydrolase</keyword>
<keyword evidence="9 12" id="KW-0460">Magnesium</keyword>
<proteinExistence type="inferred from homology"/>
<evidence type="ECO:0000256" key="2">
    <source>
        <dbReference type="ARBA" id="ARBA00001946"/>
    </source>
</evidence>
<evidence type="ECO:0000256" key="3">
    <source>
        <dbReference type="ARBA" id="ARBA00005893"/>
    </source>
</evidence>
<keyword evidence="7 12" id="KW-0479">Metal-binding</keyword>
<evidence type="ECO:0000256" key="10">
    <source>
        <dbReference type="ARBA" id="ARBA00022985"/>
    </source>
</evidence>
<dbReference type="GO" id="GO:0009103">
    <property type="term" value="P:lipopolysaccharide biosynthetic process"/>
    <property type="evidence" value="ECO:0007669"/>
    <property type="project" value="UniProtKB-KW"/>
</dbReference>
<comment type="similarity">
    <text evidence="3">Belongs to the KdsC family.</text>
</comment>
<comment type="subunit">
    <text evidence="4">Homotetramer.</text>
</comment>